<feature type="compositionally biased region" description="Polar residues" evidence="1">
    <location>
        <begin position="398"/>
        <end position="415"/>
    </location>
</feature>
<comment type="caution">
    <text evidence="2">The sequence shown here is derived from an EMBL/GenBank/DDBJ whole genome shotgun (WGS) entry which is preliminary data.</text>
</comment>
<gene>
    <name evidence="2" type="ORF">SK128_010757</name>
</gene>
<feature type="compositionally biased region" description="Low complexity" evidence="1">
    <location>
        <begin position="80"/>
        <end position="117"/>
    </location>
</feature>
<feature type="compositionally biased region" description="Polar residues" evidence="1">
    <location>
        <begin position="1640"/>
        <end position="1651"/>
    </location>
</feature>
<feature type="region of interest" description="Disordered" evidence="1">
    <location>
        <begin position="879"/>
        <end position="906"/>
    </location>
</feature>
<feature type="compositionally biased region" description="Polar residues" evidence="1">
    <location>
        <begin position="199"/>
        <end position="223"/>
    </location>
</feature>
<feature type="compositionally biased region" description="Polar residues" evidence="1">
    <location>
        <begin position="1048"/>
        <end position="1059"/>
    </location>
</feature>
<feature type="compositionally biased region" description="Polar residues" evidence="1">
    <location>
        <begin position="1139"/>
        <end position="1151"/>
    </location>
</feature>
<feature type="compositionally biased region" description="Polar residues" evidence="1">
    <location>
        <begin position="235"/>
        <end position="266"/>
    </location>
</feature>
<feature type="compositionally biased region" description="Basic and acidic residues" evidence="1">
    <location>
        <begin position="1176"/>
        <end position="1194"/>
    </location>
</feature>
<evidence type="ECO:0000313" key="3">
    <source>
        <dbReference type="Proteomes" id="UP001381693"/>
    </source>
</evidence>
<feature type="non-terminal residue" evidence="2">
    <location>
        <position position="1"/>
    </location>
</feature>
<feature type="region of interest" description="Disordered" evidence="1">
    <location>
        <begin position="986"/>
        <end position="1029"/>
    </location>
</feature>
<keyword evidence="3" id="KW-1185">Reference proteome</keyword>
<feature type="region of interest" description="Disordered" evidence="1">
    <location>
        <begin position="1640"/>
        <end position="1674"/>
    </location>
</feature>
<organism evidence="2 3">
    <name type="scientific">Halocaridina rubra</name>
    <name type="common">Hawaiian red shrimp</name>
    <dbReference type="NCBI Taxonomy" id="373956"/>
    <lineage>
        <taxon>Eukaryota</taxon>
        <taxon>Metazoa</taxon>
        <taxon>Ecdysozoa</taxon>
        <taxon>Arthropoda</taxon>
        <taxon>Crustacea</taxon>
        <taxon>Multicrustacea</taxon>
        <taxon>Malacostraca</taxon>
        <taxon>Eumalacostraca</taxon>
        <taxon>Eucarida</taxon>
        <taxon>Decapoda</taxon>
        <taxon>Pleocyemata</taxon>
        <taxon>Caridea</taxon>
        <taxon>Atyoidea</taxon>
        <taxon>Atyidae</taxon>
        <taxon>Halocaridina</taxon>
    </lineage>
</organism>
<protein>
    <submittedName>
        <fullName evidence="2">Uncharacterized protein</fullName>
    </submittedName>
</protein>
<dbReference type="EMBL" id="JAXCGZ010013278">
    <property type="protein sequence ID" value="KAK7073003.1"/>
    <property type="molecule type" value="Genomic_DNA"/>
</dbReference>
<feature type="region of interest" description="Disordered" evidence="1">
    <location>
        <begin position="1387"/>
        <end position="1421"/>
    </location>
</feature>
<feature type="compositionally biased region" description="Polar residues" evidence="1">
    <location>
        <begin position="1068"/>
        <end position="1089"/>
    </location>
</feature>
<feature type="region of interest" description="Disordered" evidence="1">
    <location>
        <begin position="525"/>
        <end position="549"/>
    </location>
</feature>
<sequence>IGLFRRNSRDSGSRSSSPSRHRSCSPSRGISSPVSSPVSPRRSSPTPPSPLIRRQSHSRSSSPQLTPPQSVSPNTHRRSSSPLSSPRHGSGPSSPNRSVSPIRSQSSSPINSPYGSPLSSPKHIFTPAIGTRHSYTSPPGSPKRCASPISFSKPGSSPLSSPKKVFSAPNSPQHSSKVRSPYSPKNILKRCSMWAYSRSNSQSNKNLKANSQSQTVDNDTDSQQNKRDNTKQRLTKQYSLPAQSTDQISPTQQVQRQASLNDTSNVGSYSHGMYFHIYRQASLPEEEAEESLQIHVIPISSPQHQRYRWVTCHLSTNNQQQQQPDVPSCPYDDLFKHASLQESRHKAETSMQANENSSNSPVDTLHTSNDKKNKGLLKQSSLEYHFNTYESKKKHLSRQTSLPEKTTHASPNVLQPYPTSQLIQENAKDYSCNDKTSNNNSSLISTSQVPSQKEMPPPLQPYNAQCVPHITPDTKLEDDENGKLFISLLENVTPVNAIQALAANVNESANLRADKTMKLNEKQKNLLESPSNNPESGDTKGTSPKSVSFQPLVTPESMLEQCTCSLYNQQPSDKQRAKDSSMKHQIQLESLTKYQKLPESPVKHQNQPISSRTIYKQLEFPVQSEGMKNSPIMQSTPPSVPIRKLEKTSSSLQEDKKSEIFVMKVSPKGSPVIKQSKKAESPFTMQTPTCSPIKKYTTLESPIKHIARQDLPLKDSAEEEPKLKFTLQLEKITNSSIVQSTPPCSPIRKLTRTTSTIQEDRKSETFENQVAPIGSPVKKQVKRPESPFTKGTPPGSPIKRYSRPESPIKHKARPDSLLKGTAENELQLKFPAQSGETTNSPIAQCIPHFSPIKILTRTASTTQQDKISETFIKQVSPLGSPVKKQVKRPESPLTKGTPPGSPVKRYNIPESPIKHIARPDSLLKGTAERELQLKFLAQAGEVTNSPIVHSTPQFSSMKKFTRTASTTQQDKISETFIKQLNPIGSPVKKQVKRPESSFTKGTPPGSPIKRYNRPESPIKPTAGPDSLLTGTAEKELQLKFLVQSGEATNSPIAQSTPPFSSIKKLAKTASTTQQDKISETFIKQVSSLGSPVKKQVKRPKSPFTKGTPPGSPIKKYTKPQSPIKQITRPDSLLKDTTVKESQAQKQKQNSPLMEERVQKSSLRKDKNPESSLKQTKRSDMPLEPEKLTKSPLKQDIKSCSLTNRICKNEVLISPSSPKPNPSRDNLDQHHSHTLRQSHTNYRSITKPNAKPSSSPNPSISSHDKSANDYKTLESEIGNPSQSKTFQQYTQLDQNLEHTLLQQDASYEQHILTLVQASSPASGNLCKIPEHQGKRDICISQEKNQLQEIQTSKSKPEPLLRKVSESEIVESKPFYSSSVATGIQNSSSKTYTNLKTPPYAQKLSPTNDGSLQKNKSPSVSKQQTDLNIEVLFPSCPPQYGSLHLNTALNDNQSHQQYTEIPIHTETPVLLMLKTSTLKGNQEEPISKQPFELKQQKLDLVFQPVNKQSESESESSIKPKEGCHLEQKDKKQIPEHRATSMQSATGHLALKMSTVAKPLAPPQAAVLMDSEKQIISVTPNPIAPIQKQPRPVPPLPPSPKPLFAISHQSQLHSCAPCLLPIQSYPSPIESVIGISSNMEEIPSSAISSERTNPSPLPEYDTSSQLSKKFSEKSQESRTSSLESCHYEAVHVGPSFPSQTSCNSSTPLRLLQSNKILSKSLSRPRGQDSKIKVQPQTSQKPKESQGYPSEGAKRGHSNPLAIKEVFKTCSLKLSTITRSSPPSLPKSPKPSIRTPKTSVV</sequence>
<feature type="region of interest" description="Disordered" evidence="1">
    <location>
        <begin position="342"/>
        <end position="378"/>
    </location>
</feature>
<accession>A0AAN8X2I6</accession>
<feature type="region of interest" description="Disordered" evidence="1">
    <location>
        <begin position="199"/>
        <end position="266"/>
    </location>
</feature>
<feature type="compositionally biased region" description="Basic and acidic residues" evidence="1">
    <location>
        <begin position="802"/>
        <end position="816"/>
    </location>
</feature>
<feature type="compositionally biased region" description="Pro residues" evidence="1">
    <location>
        <begin position="1588"/>
        <end position="1598"/>
    </location>
</feature>
<feature type="compositionally biased region" description="Polar residues" evidence="1">
    <location>
        <begin position="63"/>
        <end position="74"/>
    </location>
</feature>
<name>A0AAN8X2I6_HALRR</name>
<evidence type="ECO:0000256" key="1">
    <source>
        <dbReference type="SAM" id="MobiDB-lite"/>
    </source>
</evidence>
<feature type="region of interest" description="Disordered" evidence="1">
    <location>
        <begin position="1580"/>
        <end position="1601"/>
    </location>
</feature>
<evidence type="ECO:0000313" key="2">
    <source>
        <dbReference type="EMBL" id="KAK7073003.1"/>
    </source>
</evidence>
<feature type="compositionally biased region" description="Polar residues" evidence="1">
    <location>
        <begin position="349"/>
        <end position="367"/>
    </location>
</feature>
<reference evidence="2 3" key="1">
    <citation type="submission" date="2023-11" db="EMBL/GenBank/DDBJ databases">
        <title>Halocaridina rubra genome assembly.</title>
        <authorList>
            <person name="Smith C."/>
        </authorList>
    </citation>
    <scope>NUCLEOTIDE SEQUENCE [LARGE SCALE GENOMIC DNA]</scope>
    <source>
        <strain evidence="2">EP-1</strain>
        <tissue evidence="2">Whole</tissue>
    </source>
</reference>
<feature type="compositionally biased region" description="Polar residues" evidence="1">
    <location>
        <begin position="1402"/>
        <end position="1421"/>
    </location>
</feature>
<feature type="compositionally biased region" description="Low complexity" evidence="1">
    <location>
        <begin position="13"/>
        <end position="44"/>
    </location>
</feature>
<feature type="compositionally biased region" description="Polar residues" evidence="1">
    <location>
        <begin position="1234"/>
        <end position="1246"/>
    </location>
</feature>
<feature type="region of interest" description="Disordered" evidence="1">
    <location>
        <begin position="390"/>
        <end position="415"/>
    </location>
</feature>
<feature type="compositionally biased region" description="Polar residues" evidence="1">
    <location>
        <begin position="526"/>
        <end position="549"/>
    </location>
</feature>
<feature type="compositionally biased region" description="Basic and acidic residues" evidence="1">
    <location>
        <begin position="1153"/>
        <end position="1168"/>
    </location>
</feature>
<feature type="region of interest" description="Disordered" evidence="1">
    <location>
        <begin position="1210"/>
        <end position="1267"/>
    </location>
</feature>
<feature type="compositionally biased region" description="Basic and acidic residues" evidence="1">
    <location>
        <begin position="1513"/>
        <end position="1536"/>
    </location>
</feature>
<feature type="region of interest" description="Disordered" evidence="1">
    <location>
        <begin position="1048"/>
        <end position="1194"/>
    </location>
</feature>
<feature type="compositionally biased region" description="Low complexity" evidence="1">
    <location>
        <begin position="1251"/>
        <end position="1260"/>
    </location>
</feature>
<feature type="region of interest" description="Disordered" evidence="1">
    <location>
        <begin position="430"/>
        <end position="456"/>
    </location>
</feature>
<feature type="region of interest" description="Disordered" evidence="1">
    <location>
        <begin position="1"/>
        <end position="184"/>
    </location>
</feature>
<dbReference type="Proteomes" id="UP001381693">
    <property type="component" value="Unassembled WGS sequence"/>
</dbReference>
<feature type="region of interest" description="Disordered" evidence="1">
    <location>
        <begin position="1716"/>
        <end position="1757"/>
    </location>
</feature>
<proteinExistence type="predicted"/>
<feature type="region of interest" description="Disordered" evidence="1">
    <location>
        <begin position="1773"/>
        <end position="1797"/>
    </location>
</feature>
<feature type="region of interest" description="Disordered" evidence="1">
    <location>
        <begin position="737"/>
        <end position="844"/>
    </location>
</feature>
<feature type="compositionally biased region" description="Low complexity" evidence="1">
    <location>
        <begin position="150"/>
        <end position="164"/>
    </location>
</feature>
<feature type="region of interest" description="Disordered" evidence="1">
    <location>
        <begin position="1503"/>
        <end position="1539"/>
    </location>
</feature>